<proteinExistence type="predicted"/>
<organism evidence="2 3">
    <name type="scientific">Quadrisphaera setariae</name>
    <dbReference type="NCBI Taxonomy" id="2593304"/>
    <lineage>
        <taxon>Bacteria</taxon>
        <taxon>Bacillati</taxon>
        <taxon>Actinomycetota</taxon>
        <taxon>Actinomycetes</taxon>
        <taxon>Kineosporiales</taxon>
        <taxon>Kineosporiaceae</taxon>
        <taxon>Quadrisphaera</taxon>
    </lineage>
</organism>
<dbReference type="RefSeq" id="WP_147926259.1">
    <property type="nucleotide sequence ID" value="NZ_VKAC01000005.1"/>
</dbReference>
<evidence type="ECO:0000313" key="2">
    <source>
        <dbReference type="EMBL" id="TXR56466.1"/>
    </source>
</evidence>
<dbReference type="GO" id="GO:0003677">
    <property type="term" value="F:DNA binding"/>
    <property type="evidence" value="ECO:0007669"/>
    <property type="project" value="InterPro"/>
</dbReference>
<evidence type="ECO:0000259" key="1">
    <source>
        <dbReference type="Pfam" id="PF12728"/>
    </source>
</evidence>
<dbReference type="NCBIfam" id="TIGR01764">
    <property type="entry name" value="excise"/>
    <property type="match status" value="1"/>
</dbReference>
<dbReference type="InterPro" id="IPR009061">
    <property type="entry name" value="DNA-bd_dom_put_sf"/>
</dbReference>
<evidence type="ECO:0000313" key="3">
    <source>
        <dbReference type="Proteomes" id="UP000321234"/>
    </source>
</evidence>
<dbReference type="OrthoDB" id="4330189at2"/>
<dbReference type="InterPro" id="IPR010093">
    <property type="entry name" value="SinI_DNA-bd"/>
</dbReference>
<accession>A0A5C8ZHR9</accession>
<dbReference type="AlphaFoldDB" id="A0A5C8ZHR9"/>
<name>A0A5C8ZHR9_9ACTN</name>
<feature type="domain" description="Helix-turn-helix" evidence="1">
    <location>
        <begin position="4"/>
        <end position="55"/>
    </location>
</feature>
<sequence length="64" mass="7228">MSDLLTVDEVAALVRTSPSTVRYWRYRGEGLESFRVGRRVLFRREAVERWMAAQRAATAVGGVA</sequence>
<keyword evidence="3" id="KW-1185">Reference proteome</keyword>
<protein>
    <submittedName>
        <fullName evidence="2">Helix-turn-helix domain-containing protein</fullName>
    </submittedName>
</protein>
<dbReference type="InterPro" id="IPR041657">
    <property type="entry name" value="HTH_17"/>
</dbReference>
<dbReference type="Gene3D" id="1.10.10.10">
    <property type="entry name" value="Winged helix-like DNA-binding domain superfamily/Winged helix DNA-binding domain"/>
    <property type="match status" value="1"/>
</dbReference>
<dbReference type="Proteomes" id="UP000321234">
    <property type="component" value="Unassembled WGS sequence"/>
</dbReference>
<dbReference type="Pfam" id="PF12728">
    <property type="entry name" value="HTH_17"/>
    <property type="match status" value="1"/>
</dbReference>
<reference evidence="2 3" key="1">
    <citation type="submission" date="2019-07" db="EMBL/GenBank/DDBJ databases">
        <title>Quadrisphaera sp. strain DD2A genome sequencing and assembly.</title>
        <authorList>
            <person name="Kim I."/>
        </authorList>
    </citation>
    <scope>NUCLEOTIDE SEQUENCE [LARGE SCALE GENOMIC DNA]</scope>
    <source>
        <strain evidence="2 3">DD2A</strain>
    </source>
</reference>
<dbReference type="InterPro" id="IPR036388">
    <property type="entry name" value="WH-like_DNA-bd_sf"/>
</dbReference>
<comment type="caution">
    <text evidence="2">The sequence shown here is derived from an EMBL/GenBank/DDBJ whole genome shotgun (WGS) entry which is preliminary data.</text>
</comment>
<gene>
    <name evidence="2" type="ORF">FMM08_10285</name>
</gene>
<dbReference type="SUPFAM" id="SSF46955">
    <property type="entry name" value="Putative DNA-binding domain"/>
    <property type="match status" value="1"/>
</dbReference>
<dbReference type="EMBL" id="VKAC01000005">
    <property type="protein sequence ID" value="TXR56466.1"/>
    <property type="molecule type" value="Genomic_DNA"/>
</dbReference>